<evidence type="ECO:0000313" key="1">
    <source>
        <dbReference type="EMBL" id="OBQ67136.1"/>
    </source>
</evidence>
<dbReference type="Proteomes" id="UP000093737">
    <property type="component" value="Unassembled WGS sequence"/>
</dbReference>
<comment type="caution">
    <text evidence="1">The sequence shown here is derived from an EMBL/GenBank/DDBJ whole genome shotgun (WGS) entry which is preliminary data.</text>
</comment>
<name>A0A6M7U978_RHILI</name>
<dbReference type="EMBL" id="LYTK01000010">
    <property type="protein sequence ID" value="OBQ67136.1"/>
    <property type="molecule type" value="Genomic_DNA"/>
</dbReference>
<dbReference type="RefSeq" id="WP_056572079.1">
    <property type="nucleotide sequence ID" value="NZ_CP033334.1"/>
</dbReference>
<accession>A0A6M7U978</accession>
<dbReference type="InterPro" id="IPR007251">
    <property type="entry name" value="Iron_permease_Fet4"/>
</dbReference>
<gene>
    <name evidence="1" type="ORF">A8145_30480</name>
</gene>
<dbReference type="GO" id="GO:0055085">
    <property type="term" value="P:transmembrane transport"/>
    <property type="evidence" value="ECO:0007669"/>
    <property type="project" value="InterPro"/>
</dbReference>
<proteinExistence type="predicted"/>
<dbReference type="Pfam" id="PF04120">
    <property type="entry name" value="Iron_permease"/>
    <property type="match status" value="1"/>
</dbReference>
<sequence length="114" mass="12049">MDKPLYALAEFFSKPPGFYVMLAAALVCALLTSATLGTYIISISAMCLTGVVLIQNYRDTSAMQAKLNEIIVALDAARNEVVGLEHASPAAIDAELKDIENRASAASSREVQGG</sequence>
<dbReference type="AlphaFoldDB" id="A0A6M7U978"/>
<evidence type="ECO:0000313" key="2">
    <source>
        <dbReference type="Proteomes" id="UP000093737"/>
    </source>
</evidence>
<reference evidence="1 2" key="1">
    <citation type="submission" date="2016-05" db="EMBL/GenBank/DDBJ databases">
        <authorList>
            <person name="Ramsay J.P."/>
        </authorList>
    </citation>
    <scope>NUCLEOTIDE SEQUENCE [LARGE SCALE GENOMIC DNA]</scope>
    <source>
        <strain evidence="1 2">NZP2042</strain>
    </source>
</reference>
<protein>
    <submittedName>
        <fullName evidence="1">Uncharacterized protein</fullName>
    </submittedName>
</protein>
<organism evidence="1 2">
    <name type="scientific">Rhizobium loti</name>
    <name type="common">Mesorhizobium loti</name>
    <dbReference type="NCBI Taxonomy" id="381"/>
    <lineage>
        <taxon>Bacteria</taxon>
        <taxon>Pseudomonadati</taxon>
        <taxon>Pseudomonadota</taxon>
        <taxon>Alphaproteobacteria</taxon>
        <taxon>Hyphomicrobiales</taxon>
        <taxon>Phyllobacteriaceae</taxon>
        <taxon>Mesorhizobium</taxon>
    </lineage>
</organism>